<dbReference type="AlphaFoldDB" id="Q9BL99"/>
<evidence type="ECO:0000313" key="4">
    <source>
        <dbReference type="Proteomes" id="UP000001940"/>
    </source>
</evidence>
<dbReference type="OMA" id="LESCNWN"/>
<dbReference type="PeptideAtlas" id="Q9BL99"/>
<dbReference type="UCSC" id="C36E6.2">
    <property type="organism name" value="c. elegans"/>
</dbReference>
<organism evidence="3 4">
    <name type="scientific">Caenorhabditis elegans</name>
    <dbReference type="NCBI Taxonomy" id="6239"/>
    <lineage>
        <taxon>Eukaryota</taxon>
        <taxon>Metazoa</taxon>
        <taxon>Ecdysozoa</taxon>
        <taxon>Nematoda</taxon>
        <taxon>Chromadorea</taxon>
        <taxon>Rhabditida</taxon>
        <taxon>Rhabditina</taxon>
        <taxon>Rhabditomorpha</taxon>
        <taxon>Rhabditoidea</taxon>
        <taxon>Rhabditidae</taxon>
        <taxon>Peloderinae</taxon>
        <taxon>Caenorhabditis</taxon>
    </lineage>
</organism>
<evidence type="ECO:0000313" key="5">
    <source>
        <dbReference type="WormBase" id="C36E6.2"/>
    </source>
</evidence>
<protein>
    <submittedName>
        <fullName evidence="3">Next to BRCA1 central domain-containing protein</fullName>
    </submittedName>
</protein>
<reference evidence="3 4" key="1">
    <citation type="journal article" date="1998" name="Science">
        <title>Genome sequence of the nematode C. elegans: a platform for investigating biology.</title>
        <authorList>
            <consortium name="The C. elegans sequencing consortium"/>
            <person name="Sulson J.E."/>
            <person name="Waterston R."/>
        </authorList>
    </citation>
    <scope>NUCLEOTIDE SEQUENCE [LARGE SCALE GENOMIC DNA]</scope>
    <source>
        <strain evidence="3 4">Bristol N2</strain>
    </source>
</reference>
<dbReference type="KEGG" id="cel:CELE_C36E6.2"/>
<feature type="region of interest" description="Disordered" evidence="1">
    <location>
        <begin position="217"/>
        <end position="239"/>
    </location>
</feature>
<keyword evidence="4" id="KW-1185">Reference proteome</keyword>
<keyword evidence="6" id="KW-1267">Proteomics identification</keyword>
<dbReference type="Gene3D" id="1.10.8.10">
    <property type="entry name" value="DNA helicase RuvA subunit, C-terminal domain"/>
    <property type="match status" value="1"/>
</dbReference>
<dbReference type="CDD" id="cd14349">
    <property type="entry name" value="UBA_CF106"/>
    <property type="match status" value="1"/>
</dbReference>
<gene>
    <name evidence="3 5" type="ORF">C36E6.2</name>
    <name evidence="3" type="ORF">CELE_C36E6.2</name>
</gene>
<dbReference type="Proteomes" id="UP000001940">
    <property type="component" value="Chromosome X"/>
</dbReference>
<accession>Q9BL99</accession>
<dbReference type="InterPro" id="IPR039517">
    <property type="entry name" value="C6orf106_UBA-like"/>
</dbReference>
<dbReference type="STRING" id="6239.C36E6.2.1"/>
<feature type="domain" description="Nbr1 FW" evidence="2">
    <location>
        <begin position="96"/>
        <end position="186"/>
    </location>
</feature>
<dbReference type="Gene3D" id="2.60.40.10">
    <property type="entry name" value="Immunoglobulins"/>
    <property type="match status" value="1"/>
</dbReference>
<dbReference type="AGR" id="WB:WBGene00016490"/>
<sequence length="239" mass="27279">MDALENSLISKMSQMTTDDRENLIHKFEEIISPQMIPHDLAAFYLDLANWNLSTAISVFYDQNGDLLHMEEAFRQTCLSSTVKECTNREAISGSFTYRPNSTFFCGWRVVNDGRFRWPDGTRLAFVDGDPIDYEVWKDTVLDPDQSENIEIRISCPAEMGDFKARFQFVTPQNFFFGESIWVIIRVRPLTEAEAAMEVSAQPMDPFHRQLAVMSFVEGPSSSGTHPSPVPDPPQEDMME</sequence>
<dbReference type="PANTHER" id="PTHR20930:SF0">
    <property type="entry name" value="PROTEIN ILRUN"/>
    <property type="match status" value="1"/>
</dbReference>
<dbReference type="HOGENOM" id="CLU_076188_0_1_1"/>
<dbReference type="OrthoDB" id="661148at2759"/>
<dbReference type="SUPFAM" id="SSF46934">
    <property type="entry name" value="UBA-like"/>
    <property type="match status" value="1"/>
</dbReference>
<dbReference type="CDD" id="cd14947">
    <property type="entry name" value="NBR1_like"/>
    <property type="match status" value="1"/>
</dbReference>
<dbReference type="Pfam" id="PF14555">
    <property type="entry name" value="UBA_4"/>
    <property type="match status" value="1"/>
</dbReference>
<evidence type="ECO:0000259" key="2">
    <source>
        <dbReference type="Pfam" id="PF16158"/>
    </source>
</evidence>
<dbReference type="InterPro" id="IPR013783">
    <property type="entry name" value="Ig-like_fold"/>
</dbReference>
<dbReference type="FunCoup" id="Q9BL99">
    <property type="interactions" value="1675"/>
</dbReference>
<dbReference type="RefSeq" id="NP_001370550.1">
    <property type="nucleotide sequence ID" value="NM_001383702.1"/>
</dbReference>
<dbReference type="PhylomeDB" id="Q9BL99"/>
<proteinExistence type="evidence at protein level"/>
<dbReference type="GeneID" id="181774"/>
<dbReference type="eggNOG" id="KOG4351">
    <property type="taxonomic scope" value="Eukaryota"/>
</dbReference>
<dbReference type="InParanoid" id="Q9BL99"/>
<dbReference type="Pfam" id="PF16158">
    <property type="entry name" value="N_BRCA1_IG"/>
    <property type="match status" value="1"/>
</dbReference>
<dbReference type="Bgee" id="WBGene00016490">
    <property type="expression patterns" value="Expressed in pharyngeal muscle cell (C elegans) and 4 other cell types or tissues"/>
</dbReference>
<evidence type="ECO:0007829" key="6">
    <source>
        <dbReference type="PeptideAtlas" id="Q9BL99"/>
    </source>
</evidence>
<dbReference type="EMBL" id="BX284606">
    <property type="protein sequence ID" value="CCD66900.1"/>
    <property type="molecule type" value="Genomic_DNA"/>
</dbReference>
<dbReference type="CTD" id="181774"/>
<dbReference type="InterPro" id="IPR009060">
    <property type="entry name" value="UBA-like_sf"/>
</dbReference>
<dbReference type="SMR" id="Q9BL99"/>
<dbReference type="WormBase" id="C36E6.2">
    <property type="protein sequence ID" value="CE34268"/>
    <property type="gene ID" value="WBGene00016490"/>
</dbReference>
<dbReference type="InterPro" id="IPR032350">
    <property type="entry name" value="Nbr1_FW"/>
</dbReference>
<evidence type="ECO:0000256" key="1">
    <source>
        <dbReference type="SAM" id="MobiDB-lite"/>
    </source>
</evidence>
<evidence type="ECO:0000313" key="3">
    <source>
        <dbReference type="EMBL" id="CCD66900.1"/>
    </source>
</evidence>
<dbReference type="PaxDb" id="6239-C36E6.2"/>
<dbReference type="PANTHER" id="PTHR20930">
    <property type="entry name" value="OVARIAN CARCINOMA ANTIGEN CA125-RELATED"/>
    <property type="match status" value="1"/>
</dbReference>
<name>Q9BL99_CAEEL</name>